<dbReference type="Proteomes" id="UP000197619">
    <property type="component" value="Unassembled WGS sequence"/>
</dbReference>
<dbReference type="GO" id="GO:0005829">
    <property type="term" value="C:cytosol"/>
    <property type="evidence" value="ECO:0007669"/>
    <property type="project" value="TreeGrafter"/>
</dbReference>
<feature type="compositionally biased region" description="Basic and acidic residues" evidence="2">
    <location>
        <begin position="120"/>
        <end position="135"/>
    </location>
</feature>
<reference evidence="3 4" key="1">
    <citation type="submission" date="2017-05" db="EMBL/GenBank/DDBJ databases">
        <title>Genome of assembly of the Bengalese finch, Lonchura striata domestica.</title>
        <authorList>
            <person name="Colquitt B.M."/>
            <person name="Brainard M.S."/>
        </authorList>
    </citation>
    <scope>NUCLEOTIDE SEQUENCE [LARGE SCALE GENOMIC DNA]</scope>
    <source>
        <strain evidence="3">White83orange57</strain>
    </source>
</reference>
<keyword evidence="4" id="KW-1185">Reference proteome</keyword>
<dbReference type="SUPFAM" id="SSF48371">
    <property type="entry name" value="ARM repeat"/>
    <property type="match status" value="1"/>
</dbReference>
<evidence type="ECO:0000313" key="3">
    <source>
        <dbReference type="EMBL" id="OWK51746.1"/>
    </source>
</evidence>
<comment type="similarity">
    <text evidence="1">Belongs to the TTI2 family.</text>
</comment>
<dbReference type="STRING" id="299123.ENSLSDP00000024719"/>
<evidence type="ECO:0000256" key="1">
    <source>
        <dbReference type="ARBA" id="ARBA00034736"/>
    </source>
</evidence>
<name>A0A218UDJ8_9PASE</name>
<evidence type="ECO:0000313" key="4">
    <source>
        <dbReference type="Proteomes" id="UP000197619"/>
    </source>
</evidence>
<gene>
    <name evidence="3" type="primary">TTI2</name>
    <name evidence="3" type="ORF">RLOC_00008284</name>
</gene>
<dbReference type="GO" id="GO:0110078">
    <property type="term" value="C:TTT Hsp90 cochaperone complex"/>
    <property type="evidence" value="ECO:0007669"/>
    <property type="project" value="InterPro"/>
</dbReference>
<dbReference type="InterPro" id="IPR016024">
    <property type="entry name" value="ARM-type_fold"/>
</dbReference>
<sequence>MDGGGSPERGPGALRDLTALLQAAGPGALRELSALREPVEPGELRDLTALREPAEPGALREPVEPGALRDLTALLQAAGPGALPELTALLQAAEPGELRSAGPAALAGLAAALRGFAAPPRREQDGAEPPGRQRDGAGPPGRQRDGDGAGPPGRQRDGAGPGRQRDGDGPPGRHTPPAAAAERAERAGAALLLLLRKLEGARQPVPLPVLAHAFIFAVTHKDERPWTSARSRAVAQELLERLLRAAGCGSVEEFLRGKEGDEEGRFGAVMGLLKQELTKDTWKCNPASKDVFSWALLRVSRPWLCPHLERVLPPALLLSDDFQEENKVLGVRCLHHIVLNVFNRAQVVFHALYNHLYSREAPLLQAWDSLCFWREHELSFPTSPNQAVLLCLLDLLPVLERCQRRQGHGRATSPWDQVLQLLLTHMEAEHRLALRRVYAGTLPAFVTGHLKRLERVILGYLEVSDGPEEEARLGILQTLQCTIEHAWPRMPCRLPVLLKALLRLLWDVHTERGPTPEPVRAALLHGATQCLILLDHCCQGRVKVSLGSQVNSVWAPCCCQGRVKINNGLVLLAGLHSSCKENRLRECLRKVQEST</sequence>
<dbReference type="AlphaFoldDB" id="A0A218UDJ8"/>
<feature type="region of interest" description="Disordered" evidence="2">
    <location>
        <begin position="120"/>
        <end position="183"/>
    </location>
</feature>
<comment type="caution">
    <text evidence="3">The sequence shown here is derived from an EMBL/GenBank/DDBJ whole genome shotgun (WGS) entry which is preliminary data.</text>
</comment>
<dbReference type="EMBL" id="MUZQ01000401">
    <property type="protein sequence ID" value="OWK51746.1"/>
    <property type="molecule type" value="Genomic_DNA"/>
</dbReference>
<organism evidence="3 4">
    <name type="scientific">Lonchura striata</name>
    <name type="common">white-rumped munia</name>
    <dbReference type="NCBI Taxonomy" id="40157"/>
    <lineage>
        <taxon>Eukaryota</taxon>
        <taxon>Metazoa</taxon>
        <taxon>Chordata</taxon>
        <taxon>Craniata</taxon>
        <taxon>Vertebrata</taxon>
        <taxon>Euteleostomi</taxon>
        <taxon>Archelosauria</taxon>
        <taxon>Archosauria</taxon>
        <taxon>Dinosauria</taxon>
        <taxon>Saurischia</taxon>
        <taxon>Theropoda</taxon>
        <taxon>Coelurosauria</taxon>
        <taxon>Aves</taxon>
        <taxon>Neognathae</taxon>
        <taxon>Neoaves</taxon>
        <taxon>Telluraves</taxon>
        <taxon>Australaves</taxon>
        <taxon>Passeriformes</taxon>
        <taxon>Passeroidea</taxon>
        <taxon>Estrildidae</taxon>
        <taxon>Estrildinae</taxon>
        <taxon>Lonchura</taxon>
    </lineage>
</organism>
<proteinExistence type="inferred from homology"/>
<dbReference type="GO" id="GO:0005634">
    <property type="term" value="C:nucleus"/>
    <property type="evidence" value="ECO:0007669"/>
    <property type="project" value="TreeGrafter"/>
</dbReference>
<evidence type="ECO:0000256" key="2">
    <source>
        <dbReference type="SAM" id="MobiDB-lite"/>
    </source>
</evidence>
<accession>A0A218UDJ8</accession>
<protein>
    <submittedName>
        <fullName evidence="3">TELO2-interacting protein 2</fullName>
    </submittedName>
</protein>
<dbReference type="PANTHER" id="PTHR32226:SF2">
    <property type="entry name" value="TELO2-INTERACTING PROTEIN 2"/>
    <property type="match status" value="1"/>
</dbReference>
<dbReference type="PANTHER" id="PTHR32226">
    <property type="entry name" value="TELO2-INTERACTING PROTEIN 2"/>
    <property type="match status" value="1"/>
</dbReference>
<dbReference type="InterPro" id="IPR018870">
    <property type="entry name" value="Tti2"/>
</dbReference>